<proteinExistence type="predicted"/>
<evidence type="ECO:0000313" key="2">
    <source>
        <dbReference type="Proteomes" id="UP000822688"/>
    </source>
</evidence>
<keyword evidence="2" id="KW-1185">Reference proteome</keyword>
<protein>
    <submittedName>
        <fullName evidence="1">Uncharacterized protein</fullName>
    </submittedName>
</protein>
<accession>A0A8T0GA41</accession>
<comment type="caution">
    <text evidence="1">The sequence shown here is derived from an EMBL/GenBank/DDBJ whole genome shotgun (WGS) entry which is preliminary data.</text>
</comment>
<gene>
    <name evidence="1" type="ORF">KC19_12G154300</name>
</gene>
<organism evidence="1 2">
    <name type="scientific">Ceratodon purpureus</name>
    <name type="common">Fire moss</name>
    <name type="synonym">Dicranum purpureum</name>
    <dbReference type="NCBI Taxonomy" id="3225"/>
    <lineage>
        <taxon>Eukaryota</taxon>
        <taxon>Viridiplantae</taxon>
        <taxon>Streptophyta</taxon>
        <taxon>Embryophyta</taxon>
        <taxon>Bryophyta</taxon>
        <taxon>Bryophytina</taxon>
        <taxon>Bryopsida</taxon>
        <taxon>Dicranidae</taxon>
        <taxon>Pseudoditrichales</taxon>
        <taxon>Ditrichaceae</taxon>
        <taxon>Ceratodon</taxon>
    </lineage>
</organism>
<dbReference type="AlphaFoldDB" id="A0A8T0GA41"/>
<feature type="non-terminal residue" evidence="1">
    <location>
        <position position="1"/>
    </location>
</feature>
<evidence type="ECO:0000313" key="1">
    <source>
        <dbReference type="EMBL" id="KAG0555234.1"/>
    </source>
</evidence>
<name>A0A8T0GA41_CERPU</name>
<sequence length="71" mass="7468">VICDASESEAAVATCTEFVIPLLSISSAVVSDELHEGKQRQSTLRSASVTRIVLSDVSDSAAVSDESDVRE</sequence>
<dbReference type="Proteomes" id="UP000822688">
    <property type="component" value="Chromosome 12"/>
</dbReference>
<dbReference type="EMBL" id="CM026433">
    <property type="protein sequence ID" value="KAG0555234.1"/>
    <property type="molecule type" value="Genomic_DNA"/>
</dbReference>
<reference evidence="1" key="1">
    <citation type="submission" date="2020-06" db="EMBL/GenBank/DDBJ databases">
        <title>WGS assembly of Ceratodon purpureus strain R40.</title>
        <authorList>
            <person name="Carey S.B."/>
            <person name="Jenkins J."/>
            <person name="Shu S."/>
            <person name="Lovell J.T."/>
            <person name="Sreedasyam A."/>
            <person name="Maumus F."/>
            <person name="Tiley G.P."/>
            <person name="Fernandez-Pozo N."/>
            <person name="Barry K."/>
            <person name="Chen C."/>
            <person name="Wang M."/>
            <person name="Lipzen A."/>
            <person name="Daum C."/>
            <person name="Saski C.A."/>
            <person name="Payton A.C."/>
            <person name="Mcbreen J.C."/>
            <person name="Conrad R.E."/>
            <person name="Kollar L.M."/>
            <person name="Olsson S."/>
            <person name="Huttunen S."/>
            <person name="Landis J.B."/>
            <person name="Wickett N.J."/>
            <person name="Johnson M.G."/>
            <person name="Rensing S.A."/>
            <person name="Grimwood J."/>
            <person name="Schmutz J."/>
            <person name="Mcdaniel S.F."/>
        </authorList>
    </citation>
    <scope>NUCLEOTIDE SEQUENCE</scope>
    <source>
        <strain evidence="1">R40</strain>
    </source>
</reference>